<feature type="signal peptide" evidence="3">
    <location>
        <begin position="1"/>
        <end position="21"/>
    </location>
</feature>
<protein>
    <recommendedName>
        <fullName evidence="4">LRRNT domain-containing protein</fullName>
    </recommendedName>
</protein>
<organism evidence="5">
    <name type="scientific">Menopon gallinae</name>
    <name type="common">poultry shaft louse</name>
    <dbReference type="NCBI Taxonomy" id="328185"/>
    <lineage>
        <taxon>Eukaryota</taxon>
        <taxon>Metazoa</taxon>
        <taxon>Ecdysozoa</taxon>
        <taxon>Arthropoda</taxon>
        <taxon>Hexapoda</taxon>
        <taxon>Insecta</taxon>
        <taxon>Pterygota</taxon>
        <taxon>Neoptera</taxon>
        <taxon>Paraneoptera</taxon>
        <taxon>Psocodea</taxon>
        <taxon>Troctomorpha</taxon>
        <taxon>Phthiraptera</taxon>
        <taxon>Amblycera</taxon>
        <taxon>Menoponidae</taxon>
        <taxon>Menopon</taxon>
    </lineage>
</organism>
<evidence type="ECO:0000313" key="5">
    <source>
        <dbReference type="EMBL" id="KAL0269211.1"/>
    </source>
</evidence>
<reference evidence="5" key="1">
    <citation type="journal article" date="2024" name="Gigascience">
        <title>Chromosome-level genome of the poultry shaft louse Menopon gallinae provides insight into the host-switching and adaptive evolution of parasitic lice.</title>
        <authorList>
            <person name="Xu Y."/>
            <person name="Ma L."/>
            <person name="Liu S."/>
            <person name="Liang Y."/>
            <person name="Liu Q."/>
            <person name="He Z."/>
            <person name="Tian L."/>
            <person name="Duan Y."/>
            <person name="Cai W."/>
            <person name="Li H."/>
            <person name="Song F."/>
        </authorList>
    </citation>
    <scope>NUCLEOTIDE SEQUENCE</scope>
    <source>
        <strain evidence="5">Cailab_2023a</strain>
    </source>
</reference>
<dbReference type="EMBL" id="JARGDH010000004">
    <property type="protein sequence ID" value="KAL0269211.1"/>
    <property type="molecule type" value="Genomic_DNA"/>
</dbReference>
<proteinExistence type="predicted"/>
<evidence type="ECO:0000259" key="4">
    <source>
        <dbReference type="SMART" id="SM00013"/>
    </source>
</evidence>
<evidence type="ECO:0000256" key="1">
    <source>
        <dbReference type="ARBA" id="ARBA00022614"/>
    </source>
</evidence>
<dbReference type="Gene3D" id="3.80.10.10">
    <property type="entry name" value="Ribonuclease Inhibitor"/>
    <property type="match status" value="1"/>
</dbReference>
<dbReference type="InterPro" id="IPR000372">
    <property type="entry name" value="LRRNT"/>
</dbReference>
<dbReference type="AlphaFoldDB" id="A0AAW2HHX1"/>
<feature type="chain" id="PRO_5043498020" description="LRRNT domain-containing protein" evidence="3">
    <location>
        <begin position="22"/>
        <end position="84"/>
    </location>
</feature>
<evidence type="ECO:0000256" key="3">
    <source>
        <dbReference type="SAM" id="SignalP"/>
    </source>
</evidence>
<name>A0AAW2HHX1_9NEOP</name>
<evidence type="ECO:0000256" key="2">
    <source>
        <dbReference type="ARBA" id="ARBA00022729"/>
    </source>
</evidence>
<keyword evidence="1" id="KW-0433">Leucine-rich repeat</keyword>
<feature type="domain" description="LRRNT" evidence="4">
    <location>
        <begin position="51"/>
        <end position="83"/>
    </location>
</feature>
<gene>
    <name evidence="5" type="ORF">PYX00_007017</name>
</gene>
<keyword evidence="2 3" id="KW-0732">Signal</keyword>
<dbReference type="SMART" id="SM00013">
    <property type="entry name" value="LRRNT"/>
    <property type="match status" value="1"/>
</dbReference>
<dbReference type="Pfam" id="PF01462">
    <property type="entry name" value="LRRNT"/>
    <property type="match status" value="1"/>
</dbReference>
<sequence length="84" mass="8888">MAAFWKYLFLVLPGILDRCEGSLVGGSIGHPVIGAIGGHPIITPQSSELTKCPWACSCSGLTVDCSHRGLTQVPRNLPTNAEKL</sequence>
<comment type="caution">
    <text evidence="5">The sequence shown here is derived from an EMBL/GenBank/DDBJ whole genome shotgun (WGS) entry which is preliminary data.</text>
</comment>
<dbReference type="InterPro" id="IPR032675">
    <property type="entry name" value="LRR_dom_sf"/>
</dbReference>
<accession>A0AAW2HHX1</accession>